<reference evidence="2 3" key="1">
    <citation type="journal article" date="2015" name="Fungal Genet. Biol.">
        <title>Evolution of novel wood decay mechanisms in Agaricales revealed by the genome sequences of Fistulina hepatica and Cylindrobasidium torrendii.</title>
        <authorList>
            <person name="Floudas D."/>
            <person name="Held B.W."/>
            <person name="Riley R."/>
            <person name="Nagy L.G."/>
            <person name="Koehler G."/>
            <person name="Ransdell A.S."/>
            <person name="Younus H."/>
            <person name="Chow J."/>
            <person name="Chiniquy J."/>
            <person name="Lipzen A."/>
            <person name="Tritt A."/>
            <person name="Sun H."/>
            <person name="Haridas S."/>
            <person name="LaButti K."/>
            <person name="Ohm R.A."/>
            <person name="Kues U."/>
            <person name="Blanchette R.A."/>
            <person name="Grigoriev I.V."/>
            <person name="Minto R.E."/>
            <person name="Hibbett D.S."/>
        </authorList>
    </citation>
    <scope>NUCLEOTIDE SEQUENCE [LARGE SCALE GENOMIC DNA]</scope>
    <source>
        <strain evidence="2 3">FP15055 ss-10</strain>
    </source>
</reference>
<dbReference type="EMBL" id="KN880791">
    <property type="protein sequence ID" value="KIY62368.1"/>
    <property type="molecule type" value="Genomic_DNA"/>
</dbReference>
<feature type="transmembrane region" description="Helical" evidence="1">
    <location>
        <begin position="159"/>
        <end position="185"/>
    </location>
</feature>
<feature type="transmembrane region" description="Helical" evidence="1">
    <location>
        <begin position="62"/>
        <end position="83"/>
    </location>
</feature>
<gene>
    <name evidence="2" type="ORF">CYLTODRAFT_494686</name>
</gene>
<name>A0A0D7AVF5_9AGAR</name>
<feature type="transmembrane region" description="Helical" evidence="1">
    <location>
        <begin position="9"/>
        <end position="31"/>
    </location>
</feature>
<keyword evidence="1" id="KW-1133">Transmembrane helix</keyword>
<organism evidence="2 3">
    <name type="scientific">Cylindrobasidium torrendii FP15055 ss-10</name>
    <dbReference type="NCBI Taxonomy" id="1314674"/>
    <lineage>
        <taxon>Eukaryota</taxon>
        <taxon>Fungi</taxon>
        <taxon>Dikarya</taxon>
        <taxon>Basidiomycota</taxon>
        <taxon>Agaricomycotina</taxon>
        <taxon>Agaricomycetes</taxon>
        <taxon>Agaricomycetidae</taxon>
        <taxon>Agaricales</taxon>
        <taxon>Marasmiineae</taxon>
        <taxon>Physalacriaceae</taxon>
        <taxon>Cylindrobasidium</taxon>
    </lineage>
</organism>
<keyword evidence="1" id="KW-0812">Transmembrane</keyword>
<keyword evidence="3" id="KW-1185">Reference proteome</keyword>
<evidence type="ECO:0000256" key="1">
    <source>
        <dbReference type="SAM" id="Phobius"/>
    </source>
</evidence>
<evidence type="ECO:0000313" key="3">
    <source>
        <dbReference type="Proteomes" id="UP000054007"/>
    </source>
</evidence>
<keyword evidence="1" id="KW-0472">Membrane</keyword>
<dbReference type="Proteomes" id="UP000054007">
    <property type="component" value="Unassembled WGS sequence"/>
</dbReference>
<sequence length="201" mass="21948">MSSYHSIRLALYGLSFASAVASAGVCINMLVKQHNFVAYMTRTASEAGVSIEVDTRNILQPAIAATIFSILTIVLAPILVLGISRPRWKTKTALKNQGWLLVVLSLGLYCSAIPLSIAVRARTIEVSGSTQSGVSLEYDDIMEIFYLLGVDPEYRETSYFVLSAIFPWCAWLFCWLSCIATFSAVSSASTSLRTIPMSQIS</sequence>
<feature type="transmembrane region" description="Helical" evidence="1">
    <location>
        <begin position="99"/>
        <end position="119"/>
    </location>
</feature>
<dbReference type="AlphaFoldDB" id="A0A0D7AVF5"/>
<proteinExistence type="predicted"/>
<dbReference type="OrthoDB" id="2560085at2759"/>
<evidence type="ECO:0000313" key="2">
    <source>
        <dbReference type="EMBL" id="KIY62368.1"/>
    </source>
</evidence>
<protein>
    <submittedName>
        <fullName evidence="2">Uncharacterized protein</fullName>
    </submittedName>
</protein>
<accession>A0A0D7AVF5</accession>
<dbReference type="STRING" id="1314674.A0A0D7AVF5"/>